<sequence>MSLIKQLFLWFLSGTRAWILLILSVFLLLAMVYDNLVISSVNPNEHVLPNQTAAVKTMSSNIAEKSDSELEADSELKSDAKKDGFGLDAYFDSIMAFDPLEGMENTTVILPTVEYVIKPGDTLARIFSRLGFTKKSLYEILEADQEYLVLEPLMPEDKFTFQLNESGELLKITRQIDISKNVSYVQHEGGGFFYTEDTKPINYQYEAFHSKVAGNFFNAAKKTGLSDTQIMLVQDVLKGRVDFRKDVRSGDSFNVVLRRGYIEGIPIGNSQLEALEMNIKGQVYRAFLHSDGRFYDQQGNSLTPSLLRWPTRKEYRISSAFNANRLHPITGHRAPHNGVDLVTPIGTEVLAVADGVVTRVATHKYAGKFVVIEYTGPYSSRFLHLDRVLVKKGQQVKRGQVVALSGNTGRSTGAHLHYELHIKGRPVNPMTADIPTTQSISDESRAEYESIVQRWIAMMAKVEEDSHKNMIMLETSAGAKSMEKQTQSFLVIR</sequence>
<keyword evidence="8" id="KW-0812">Transmembrane</keyword>
<dbReference type="Proteomes" id="UP000280507">
    <property type="component" value="Unassembled WGS sequence"/>
</dbReference>
<evidence type="ECO:0000256" key="6">
    <source>
        <dbReference type="ARBA" id="ARBA00022833"/>
    </source>
</evidence>
<dbReference type="Gene3D" id="3.10.450.350">
    <property type="match status" value="2"/>
</dbReference>
<dbReference type="PANTHER" id="PTHR21666">
    <property type="entry name" value="PEPTIDASE-RELATED"/>
    <property type="match status" value="1"/>
</dbReference>
<evidence type="ECO:0000259" key="10">
    <source>
        <dbReference type="Pfam" id="PF19425"/>
    </source>
</evidence>
<evidence type="ECO:0000256" key="4">
    <source>
        <dbReference type="ARBA" id="ARBA00022723"/>
    </source>
</evidence>
<keyword evidence="4" id="KW-0479">Metal-binding</keyword>
<comment type="caution">
    <text evidence="11">The sequence shown here is derived from an EMBL/GenBank/DDBJ whole genome shotgun (WGS) entry which is preliminary data.</text>
</comment>
<dbReference type="EMBL" id="RIZG01000002">
    <property type="protein sequence ID" value="RNF52054.1"/>
    <property type="molecule type" value="Genomic_DNA"/>
</dbReference>
<dbReference type="AlphaFoldDB" id="A0A3M8Q9X7"/>
<feature type="transmembrane region" description="Helical" evidence="8">
    <location>
        <begin position="7"/>
        <end position="33"/>
    </location>
</feature>
<feature type="domain" description="M23ase beta-sheet core" evidence="9">
    <location>
        <begin position="335"/>
        <end position="429"/>
    </location>
</feature>
<dbReference type="InterPro" id="IPR011055">
    <property type="entry name" value="Dup_hybrid_motif"/>
</dbReference>
<dbReference type="PANTHER" id="PTHR21666:SF292">
    <property type="entry name" value="MUREIN DD-ENDOPEPTIDASE MEPM"/>
    <property type="match status" value="1"/>
</dbReference>
<evidence type="ECO:0000256" key="3">
    <source>
        <dbReference type="ARBA" id="ARBA00022670"/>
    </source>
</evidence>
<keyword evidence="5" id="KW-0378">Hydrolase</keyword>
<protein>
    <submittedName>
        <fullName evidence="11">Peptidase M23</fullName>
    </submittedName>
</protein>
<dbReference type="FunFam" id="2.70.70.10:FF:000002">
    <property type="entry name" value="Murein DD-endopeptidase MepM"/>
    <property type="match status" value="1"/>
</dbReference>
<accession>A0A3M8Q9X7</accession>
<dbReference type="GO" id="GO:0046872">
    <property type="term" value="F:metal ion binding"/>
    <property type="evidence" value="ECO:0007669"/>
    <property type="project" value="UniProtKB-KW"/>
</dbReference>
<dbReference type="GO" id="GO:0004222">
    <property type="term" value="F:metalloendopeptidase activity"/>
    <property type="evidence" value="ECO:0007669"/>
    <property type="project" value="TreeGrafter"/>
</dbReference>
<dbReference type="Pfam" id="PF19425">
    <property type="entry name" value="Csd3_N2"/>
    <property type="match status" value="1"/>
</dbReference>
<dbReference type="Gene3D" id="2.70.70.10">
    <property type="entry name" value="Glucose Permease (Domain IIA)"/>
    <property type="match status" value="1"/>
</dbReference>
<keyword evidence="7" id="KW-0482">Metalloprotease</keyword>
<reference evidence="11 12" key="1">
    <citation type="journal article" date="2012" name="Int. J. Syst. Evol. Microbiol.">
        <title>Marinomonas hwangdonensis sp. nov., isolated from seawater.</title>
        <authorList>
            <person name="Jung Y.T."/>
            <person name="Oh T.K."/>
            <person name="Yoon J.H."/>
        </authorList>
    </citation>
    <scope>NUCLEOTIDE SEQUENCE [LARGE SCALE GENOMIC DNA]</scope>
    <source>
        <strain evidence="11 12">HDW-15</strain>
    </source>
</reference>
<evidence type="ECO:0000256" key="5">
    <source>
        <dbReference type="ARBA" id="ARBA00022801"/>
    </source>
</evidence>
<evidence type="ECO:0000256" key="7">
    <source>
        <dbReference type="ARBA" id="ARBA00023049"/>
    </source>
</evidence>
<keyword evidence="12" id="KW-1185">Reference proteome</keyword>
<evidence type="ECO:0000256" key="1">
    <source>
        <dbReference type="ARBA" id="ARBA00001947"/>
    </source>
</evidence>
<evidence type="ECO:0000256" key="8">
    <source>
        <dbReference type="SAM" id="Phobius"/>
    </source>
</evidence>
<evidence type="ECO:0000313" key="12">
    <source>
        <dbReference type="Proteomes" id="UP000280507"/>
    </source>
</evidence>
<gene>
    <name evidence="11" type="ORF">EBI00_03845</name>
</gene>
<evidence type="ECO:0000313" key="11">
    <source>
        <dbReference type="EMBL" id="RNF52054.1"/>
    </source>
</evidence>
<dbReference type="OrthoDB" id="9805070at2"/>
<keyword evidence="8" id="KW-1133">Transmembrane helix</keyword>
<dbReference type="CDD" id="cd12797">
    <property type="entry name" value="M23_peptidase"/>
    <property type="match status" value="1"/>
</dbReference>
<keyword evidence="6" id="KW-0862">Zinc</keyword>
<organism evidence="11 12">
    <name type="scientific">Marinomonas hwangdonensis</name>
    <dbReference type="NCBI Taxonomy" id="1053647"/>
    <lineage>
        <taxon>Bacteria</taxon>
        <taxon>Pseudomonadati</taxon>
        <taxon>Pseudomonadota</taxon>
        <taxon>Gammaproteobacteria</taxon>
        <taxon>Oceanospirillales</taxon>
        <taxon>Oceanospirillaceae</taxon>
        <taxon>Marinomonas</taxon>
    </lineage>
</organism>
<feature type="domain" description="Csd3-like second N-terminal" evidence="10">
    <location>
        <begin position="205"/>
        <end position="322"/>
    </location>
</feature>
<dbReference type="InterPro" id="IPR045834">
    <property type="entry name" value="Csd3_N2"/>
</dbReference>
<comment type="cofactor">
    <cofactor evidence="1">
        <name>Zn(2+)</name>
        <dbReference type="ChEBI" id="CHEBI:29105"/>
    </cofactor>
</comment>
<keyword evidence="8" id="KW-0472">Membrane</keyword>
<keyword evidence="3" id="KW-0645">Protease</keyword>
<dbReference type="GO" id="GO:0030313">
    <property type="term" value="C:cell envelope"/>
    <property type="evidence" value="ECO:0007669"/>
    <property type="project" value="UniProtKB-SubCell"/>
</dbReference>
<dbReference type="InterPro" id="IPR016047">
    <property type="entry name" value="M23ase_b-sheet_dom"/>
</dbReference>
<dbReference type="InterPro" id="IPR050570">
    <property type="entry name" value="Cell_wall_metabolism_enzyme"/>
</dbReference>
<dbReference type="Pfam" id="PF01551">
    <property type="entry name" value="Peptidase_M23"/>
    <property type="match status" value="1"/>
</dbReference>
<proteinExistence type="predicted"/>
<name>A0A3M8Q9X7_9GAMM</name>
<evidence type="ECO:0000259" key="9">
    <source>
        <dbReference type="Pfam" id="PF01551"/>
    </source>
</evidence>
<comment type="subcellular location">
    <subcellularLocation>
        <location evidence="2">Cell envelope</location>
    </subcellularLocation>
</comment>
<dbReference type="RefSeq" id="WP_123094603.1">
    <property type="nucleotide sequence ID" value="NZ_RIZG01000002.1"/>
</dbReference>
<evidence type="ECO:0000256" key="2">
    <source>
        <dbReference type="ARBA" id="ARBA00004196"/>
    </source>
</evidence>
<dbReference type="SUPFAM" id="SSF51261">
    <property type="entry name" value="Duplicated hybrid motif"/>
    <property type="match status" value="1"/>
</dbReference>
<dbReference type="GO" id="GO:0006508">
    <property type="term" value="P:proteolysis"/>
    <property type="evidence" value="ECO:0007669"/>
    <property type="project" value="UniProtKB-KW"/>
</dbReference>